<keyword evidence="2" id="KW-1003">Cell membrane</keyword>
<feature type="transmembrane region" description="Helical" evidence="6">
    <location>
        <begin position="189"/>
        <end position="207"/>
    </location>
</feature>
<organism evidence="7 8">
    <name type="scientific">Corynebacterium glaucum</name>
    <dbReference type="NCBI Taxonomy" id="187491"/>
    <lineage>
        <taxon>Bacteria</taxon>
        <taxon>Bacillati</taxon>
        <taxon>Actinomycetota</taxon>
        <taxon>Actinomycetes</taxon>
        <taxon>Mycobacteriales</taxon>
        <taxon>Corynebacteriaceae</taxon>
        <taxon>Corynebacterium</taxon>
    </lineage>
</organism>
<name>A0A1Q2HWV1_9CORY</name>
<dbReference type="RefSeq" id="WP_198304852.1">
    <property type="nucleotide sequence ID" value="NZ_CP019688.1"/>
</dbReference>
<reference evidence="7 8" key="1">
    <citation type="submission" date="2016-12" db="EMBL/GenBank/DDBJ databases">
        <authorList>
            <person name="Song W.-J."/>
            <person name="Kurnit D.M."/>
        </authorList>
    </citation>
    <scope>NUCLEOTIDE SEQUENCE [LARGE SCALE GENOMIC DNA]</scope>
    <source>
        <strain evidence="7 8">DSM 30827</strain>
    </source>
</reference>
<gene>
    <name evidence="7" type="primary">rhtC2</name>
    <name evidence="7" type="ORF">CGLAU_06815</name>
</gene>
<evidence type="ECO:0000256" key="1">
    <source>
        <dbReference type="ARBA" id="ARBA00004651"/>
    </source>
</evidence>
<feature type="transmembrane region" description="Helical" evidence="6">
    <location>
        <begin position="6"/>
        <end position="25"/>
    </location>
</feature>
<dbReference type="KEGG" id="cgv:CGLAU_06815"/>
<dbReference type="EMBL" id="CP019688">
    <property type="protein sequence ID" value="AQQ15325.1"/>
    <property type="molecule type" value="Genomic_DNA"/>
</dbReference>
<evidence type="ECO:0000256" key="6">
    <source>
        <dbReference type="SAM" id="Phobius"/>
    </source>
</evidence>
<feature type="transmembrane region" description="Helical" evidence="6">
    <location>
        <begin position="37"/>
        <end position="64"/>
    </location>
</feature>
<protein>
    <submittedName>
        <fullName evidence="7">Threonine efflux protein</fullName>
    </submittedName>
</protein>
<dbReference type="PANTHER" id="PTHR30086">
    <property type="entry name" value="ARGININE EXPORTER PROTEIN ARGO"/>
    <property type="match status" value="1"/>
</dbReference>
<keyword evidence="4 6" id="KW-1133">Transmembrane helix</keyword>
<proteinExistence type="predicted"/>
<evidence type="ECO:0000313" key="8">
    <source>
        <dbReference type="Proteomes" id="UP000217209"/>
    </source>
</evidence>
<evidence type="ECO:0000256" key="5">
    <source>
        <dbReference type="ARBA" id="ARBA00023136"/>
    </source>
</evidence>
<evidence type="ECO:0000313" key="7">
    <source>
        <dbReference type="EMBL" id="AQQ15325.1"/>
    </source>
</evidence>
<dbReference type="GO" id="GO:0005886">
    <property type="term" value="C:plasma membrane"/>
    <property type="evidence" value="ECO:0007669"/>
    <property type="project" value="UniProtKB-SubCell"/>
</dbReference>
<evidence type="ECO:0000256" key="3">
    <source>
        <dbReference type="ARBA" id="ARBA00022692"/>
    </source>
</evidence>
<comment type="subcellular location">
    <subcellularLocation>
        <location evidence="1">Cell membrane</location>
        <topology evidence="1">Multi-pass membrane protein</topology>
    </subcellularLocation>
</comment>
<keyword evidence="8" id="KW-1185">Reference proteome</keyword>
<keyword evidence="5 6" id="KW-0472">Membrane</keyword>
<accession>A0A1Q2HWV1</accession>
<dbReference type="GO" id="GO:0015171">
    <property type="term" value="F:amino acid transmembrane transporter activity"/>
    <property type="evidence" value="ECO:0007669"/>
    <property type="project" value="TreeGrafter"/>
</dbReference>
<dbReference type="PANTHER" id="PTHR30086:SF20">
    <property type="entry name" value="ARGININE EXPORTER PROTEIN ARGO-RELATED"/>
    <property type="match status" value="1"/>
</dbReference>
<dbReference type="AlphaFoldDB" id="A0A1Q2HWV1"/>
<dbReference type="Proteomes" id="UP000217209">
    <property type="component" value="Chromosome"/>
</dbReference>
<evidence type="ECO:0000256" key="4">
    <source>
        <dbReference type="ARBA" id="ARBA00022989"/>
    </source>
</evidence>
<feature type="transmembrane region" description="Helical" evidence="6">
    <location>
        <begin position="157"/>
        <end position="182"/>
    </location>
</feature>
<evidence type="ECO:0000256" key="2">
    <source>
        <dbReference type="ARBA" id="ARBA00022475"/>
    </source>
</evidence>
<dbReference type="InterPro" id="IPR001123">
    <property type="entry name" value="LeuE-type"/>
</dbReference>
<sequence>MTTTDFLALIGVFAAAVAVPGPDVVQIIRFSVKSRASGIACATGIMVGYAIWIATSLLGLSALMQAAPNLLAGLQLVGGAYLLYMGISAVRSGYSAWRNGTKVTLPGNGHSQTLVTRTAFGVGLATNLSNPKSVLFFGAVFAQFITPGMGWEWMTIILITLFVIGLVMSVGFALLVDLFAGLLARCGHVVDMVTGSIFVGLGAWMMAEGAVSVKSNR</sequence>
<feature type="transmembrane region" description="Helical" evidence="6">
    <location>
        <begin position="70"/>
        <end position="90"/>
    </location>
</feature>
<keyword evidence="3 6" id="KW-0812">Transmembrane</keyword>
<dbReference type="Pfam" id="PF01810">
    <property type="entry name" value="LysE"/>
    <property type="match status" value="1"/>
</dbReference>